<dbReference type="HAMAP" id="MF_00454">
    <property type="entry name" value="FluC"/>
    <property type="match status" value="1"/>
</dbReference>
<comment type="function">
    <text evidence="9 10">Fluoride-specific ion channel. Important for reducing fluoride concentration in the cell, thus reducing its toxicity.</text>
</comment>
<evidence type="ECO:0000256" key="7">
    <source>
        <dbReference type="ARBA" id="ARBA00035120"/>
    </source>
</evidence>
<feature type="transmembrane region" description="Helical" evidence="10">
    <location>
        <begin position="117"/>
        <end position="137"/>
    </location>
</feature>
<reference evidence="11 12" key="1">
    <citation type="submission" date="2018-10" db="EMBL/GenBank/DDBJ databases">
        <authorList>
            <person name="Li J."/>
        </authorList>
    </citation>
    <scope>NUCLEOTIDE SEQUENCE [LARGE SCALE GENOMIC DNA]</scope>
    <source>
        <strain evidence="11 12">JCM 11654</strain>
    </source>
</reference>
<keyword evidence="10" id="KW-0915">Sodium</keyword>
<organism evidence="11 12">
    <name type="scientific">Mycetocola lacteus</name>
    <dbReference type="NCBI Taxonomy" id="76637"/>
    <lineage>
        <taxon>Bacteria</taxon>
        <taxon>Bacillati</taxon>
        <taxon>Actinomycetota</taxon>
        <taxon>Actinomycetes</taxon>
        <taxon>Micrococcales</taxon>
        <taxon>Microbacteriaceae</taxon>
        <taxon>Mycetocola</taxon>
    </lineage>
</organism>
<name>A0A3L7AU62_9MICO</name>
<dbReference type="AlphaFoldDB" id="A0A3L7AU62"/>
<comment type="activity regulation">
    <text evidence="10">Na(+) is not transported, but it plays an essential structural role and its presence is essential for fluoride channel function.</text>
</comment>
<keyword evidence="10" id="KW-0813">Transport</keyword>
<dbReference type="PANTHER" id="PTHR28259">
    <property type="entry name" value="FLUORIDE EXPORT PROTEIN 1-RELATED"/>
    <property type="match status" value="1"/>
</dbReference>
<proteinExistence type="inferred from homology"/>
<evidence type="ECO:0000256" key="1">
    <source>
        <dbReference type="ARBA" id="ARBA00004651"/>
    </source>
</evidence>
<evidence type="ECO:0000256" key="6">
    <source>
        <dbReference type="ARBA" id="ARBA00023303"/>
    </source>
</evidence>
<dbReference type="GO" id="GO:0046872">
    <property type="term" value="F:metal ion binding"/>
    <property type="evidence" value="ECO:0007669"/>
    <property type="project" value="UniProtKB-KW"/>
</dbReference>
<keyword evidence="6 10" id="KW-0407">Ion channel</keyword>
<sequence length="142" mass="14581">MAGHDPRRARLRPERAVSAGVFALVILAGGLGGMLRYWLDDRIRARVGTAFPWGILVVNASGAFALGLLTGLLGAWGLDDSVRLILGVGFLGGYTTLSTASVDTVKLIRAGHPGRALINALGSLALGVALAALGYFLGTLAG</sequence>
<dbReference type="InterPro" id="IPR003691">
    <property type="entry name" value="FluC"/>
</dbReference>
<feature type="transmembrane region" description="Helical" evidence="10">
    <location>
        <begin position="84"/>
        <end position="105"/>
    </location>
</feature>
<dbReference type="GO" id="GO:0140114">
    <property type="term" value="P:cellular detoxification of fluoride"/>
    <property type="evidence" value="ECO:0007669"/>
    <property type="project" value="UniProtKB-UniRule"/>
</dbReference>
<keyword evidence="3 10" id="KW-0812">Transmembrane</keyword>
<evidence type="ECO:0000313" key="11">
    <source>
        <dbReference type="EMBL" id="RLP83976.1"/>
    </source>
</evidence>
<evidence type="ECO:0000256" key="10">
    <source>
        <dbReference type="HAMAP-Rule" id="MF_00454"/>
    </source>
</evidence>
<dbReference type="Pfam" id="PF02537">
    <property type="entry name" value="CRCB"/>
    <property type="match status" value="1"/>
</dbReference>
<feature type="transmembrane region" description="Helical" evidence="10">
    <location>
        <begin position="16"/>
        <end position="39"/>
    </location>
</feature>
<comment type="catalytic activity">
    <reaction evidence="8">
        <text>fluoride(in) = fluoride(out)</text>
        <dbReference type="Rhea" id="RHEA:76159"/>
        <dbReference type="ChEBI" id="CHEBI:17051"/>
    </reaction>
    <physiologicalReaction direction="left-to-right" evidence="8">
        <dbReference type="Rhea" id="RHEA:76160"/>
    </physiologicalReaction>
</comment>
<gene>
    <name evidence="10 11" type="primary">crcB</name>
    <name evidence="10" type="synonym">fluC</name>
    <name evidence="11" type="ORF">D9V34_04025</name>
</gene>
<keyword evidence="5 10" id="KW-0472">Membrane</keyword>
<evidence type="ECO:0000256" key="2">
    <source>
        <dbReference type="ARBA" id="ARBA00022475"/>
    </source>
</evidence>
<keyword evidence="10" id="KW-0406">Ion transport</keyword>
<evidence type="ECO:0000256" key="9">
    <source>
        <dbReference type="ARBA" id="ARBA00049940"/>
    </source>
</evidence>
<keyword evidence="4 10" id="KW-1133">Transmembrane helix</keyword>
<comment type="subcellular location">
    <subcellularLocation>
        <location evidence="1 10">Cell membrane</location>
        <topology evidence="1 10">Multi-pass membrane protein</topology>
    </subcellularLocation>
</comment>
<keyword evidence="10" id="KW-0479">Metal-binding</keyword>
<dbReference type="Proteomes" id="UP000269438">
    <property type="component" value="Unassembled WGS sequence"/>
</dbReference>
<dbReference type="GO" id="GO:0005886">
    <property type="term" value="C:plasma membrane"/>
    <property type="evidence" value="ECO:0007669"/>
    <property type="project" value="UniProtKB-SubCell"/>
</dbReference>
<feature type="transmembrane region" description="Helical" evidence="10">
    <location>
        <begin position="51"/>
        <end position="78"/>
    </location>
</feature>
<dbReference type="EMBL" id="RCUY01000002">
    <property type="protein sequence ID" value="RLP83976.1"/>
    <property type="molecule type" value="Genomic_DNA"/>
</dbReference>
<dbReference type="GO" id="GO:0062054">
    <property type="term" value="F:fluoride channel activity"/>
    <property type="evidence" value="ECO:0007669"/>
    <property type="project" value="UniProtKB-UniRule"/>
</dbReference>
<feature type="binding site" evidence="10">
    <location>
        <position position="95"/>
    </location>
    <ligand>
        <name>Na(+)</name>
        <dbReference type="ChEBI" id="CHEBI:29101"/>
        <note>structural</note>
    </ligand>
</feature>
<comment type="caution">
    <text evidence="11">The sequence shown here is derived from an EMBL/GenBank/DDBJ whole genome shotgun (WGS) entry which is preliminary data.</text>
</comment>
<dbReference type="OrthoDB" id="5148600at2"/>
<evidence type="ECO:0000256" key="8">
    <source>
        <dbReference type="ARBA" id="ARBA00035585"/>
    </source>
</evidence>
<dbReference type="NCBIfam" id="TIGR00494">
    <property type="entry name" value="crcB"/>
    <property type="match status" value="1"/>
</dbReference>
<feature type="binding site" evidence="10">
    <location>
        <position position="92"/>
    </location>
    <ligand>
        <name>Na(+)</name>
        <dbReference type="ChEBI" id="CHEBI:29101"/>
        <note>structural</note>
    </ligand>
</feature>
<evidence type="ECO:0000256" key="4">
    <source>
        <dbReference type="ARBA" id="ARBA00022989"/>
    </source>
</evidence>
<evidence type="ECO:0000256" key="5">
    <source>
        <dbReference type="ARBA" id="ARBA00023136"/>
    </source>
</evidence>
<accession>A0A3L7AU62</accession>
<protein>
    <recommendedName>
        <fullName evidence="10">Fluoride-specific ion channel FluC</fullName>
    </recommendedName>
</protein>
<dbReference type="PANTHER" id="PTHR28259:SF1">
    <property type="entry name" value="FLUORIDE EXPORT PROTEIN 1-RELATED"/>
    <property type="match status" value="1"/>
</dbReference>
<evidence type="ECO:0000256" key="3">
    <source>
        <dbReference type="ARBA" id="ARBA00022692"/>
    </source>
</evidence>
<evidence type="ECO:0000313" key="12">
    <source>
        <dbReference type="Proteomes" id="UP000269438"/>
    </source>
</evidence>
<comment type="similarity">
    <text evidence="7 10">Belongs to the fluoride channel Fluc/FEX (TC 1.A.43) family.</text>
</comment>
<keyword evidence="2 10" id="KW-1003">Cell membrane</keyword>
<keyword evidence="12" id="KW-1185">Reference proteome</keyword>